<dbReference type="SUPFAM" id="SSF49482">
    <property type="entry name" value="Aromatic compound dioxygenase"/>
    <property type="match status" value="1"/>
</dbReference>
<dbReference type="RefSeq" id="WP_084119488.1">
    <property type="nucleotide sequence ID" value="NZ_LT838813.1"/>
</dbReference>
<comment type="similarity">
    <text evidence="1">Belongs to the intradiol ring-cleavage dioxygenase family.</text>
</comment>
<feature type="signal peptide" evidence="4">
    <location>
        <begin position="1"/>
        <end position="21"/>
    </location>
</feature>
<dbReference type="PANTHER" id="PTHR33711:SF10">
    <property type="entry name" value="INTRADIOL RING-CLEAVAGE DIOXYGENASES DOMAIN-CONTAINING PROTEIN"/>
    <property type="match status" value="1"/>
</dbReference>
<reference evidence="7" key="1">
    <citation type="submission" date="2017-04" db="EMBL/GenBank/DDBJ databases">
        <authorList>
            <person name="Varghese N."/>
            <person name="Submissions S."/>
        </authorList>
    </citation>
    <scope>NUCLEOTIDE SEQUENCE [LARGE SCALE GENOMIC DNA]</scope>
    <source>
        <strain evidence="7">DSM 16537</strain>
    </source>
</reference>
<name>A0A1W2H2J6_9BACT</name>
<feature type="domain" description="Intradiol ring-cleavage dioxygenases" evidence="5">
    <location>
        <begin position="42"/>
        <end position="184"/>
    </location>
</feature>
<evidence type="ECO:0000256" key="3">
    <source>
        <dbReference type="ARBA" id="ARBA00023002"/>
    </source>
</evidence>
<accession>A0A1W2H2J6</accession>
<evidence type="ECO:0000256" key="1">
    <source>
        <dbReference type="ARBA" id="ARBA00007825"/>
    </source>
</evidence>
<keyword evidence="3" id="KW-0560">Oxidoreductase</keyword>
<dbReference type="InterPro" id="IPR050770">
    <property type="entry name" value="Intradiol_RC_Dioxygenase"/>
</dbReference>
<dbReference type="GO" id="GO:0008199">
    <property type="term" value="F:ferric iron binding"/>
    <property type="evidence" value="ECO:0007669"/>
    <property type="project" value="InterPro"/>
</dbReference>
<evidence type="ECO:0000313" key="7">
    <source>
        <dbReference type="Proteomes" id="UP000192333"/>
    </source>
</evidence>
<dbReference type="PANTHER" id="PTHR33711">
    <property type="entry name" value="DIOXYGENASE, PUTATIVE (AFU_ORTHOLOGUE AFUA_2G02910)-RELATED"/>
    <property type="match status" value="1"/>
</dbReference>
<dbReference type="AlphaFoldDB" id="A0A1W2H2J6"/>
<dbReference type="Gene3D" id="2.60.130.10">
    <property type="entry name" value="Aromatic compound dioxygenase"/>
    <property type="match status" value="1"/>
</dbReference>
<dbReference type="GO" id="GO:0016702">
    <property type="term" value="F:oxidoreductase activity, acting on single donors with incorporation of molecular oxygen, incorporation of two atoms of oxygen"/>
    <property type="evidence" value="ECO:0007669"/>
    <property type="project" value="InterPro"/>
</dbReference>
<keyword evidence="2 6" id="KW-0223">Dioxygenase</keyword>
<dbReference type="EMBL" id="LT838813">
    <property type="protein sequence ID" value="SMD42716.1"/>
    <property type="molecule type" value="Genomic_DNA"/>
</dbReference>
<sequence length="296" mass="32847">MKRRNFIKTSALCATAVSAFGFIRFDGTMYVGDCATTSDILGPFYRPSSPERSNLVVAGSKGRKVELLGKILHQDCSTPYKNAKVELWHCDENGVYDNSTSAFNYRGTVKTDNEGNYSFQTIIPVPYDAGGGLIRPAHFHMMVTADGYQPLVTQLYFTGDKNIPKDPWANAAKGRHLKVEDHPNGVSKVVFNVGMARTLAVEPASIDKLTGTYVHENDPKKTITLFNNQNTIWVKNEVFGEGYIYAGNNLFVYPSNPEGSFDKLEFDISPSGAIRLTHSFQYVDLGKASNVYIKQE</sequence>
<dbReference type="Pfam" id="PF00775">
    <property type="entry name" value="Dioxygenase_C"/>
    <property type="match status" value="1"/>
</dbReference>
<dbReference type="InterPro" id="IPR000627">
    <property type="entry name" value="Intradiol_dOase_C"/>
</dbReference>
<evidence type="ECO:0000313" key="6">
    <source>
        <dbReference type="EMBL" id="SMD42716.1"/>
    </source>
</evidence>
<organism evidence="6 7">
    <name type="scientific">Aquiflexum balticum DSM 16537</name>
    <dbReference type="NCBI Taxonomy" id="758820"/>
    <lineage>
        <taxon>Bacteria</taxon>
        <taxon>Pseudomonadati</taxon>
        <taxon>Bacteroidota</taxon>
        <taxon>Cytophagia</taxon>
        <taxon>Cytophagales</taxon>
        <taxon>Cyclobacteriaceae</taxon>
        <taxon>Aquiflexum</taxon>
    </lineage>
</organism>
<evidence type="ECO:0000256" key="2">
    <source>
        <dbReference type="ARBA" id="ARBA00022964"/>
    </source>
</evidence>
<evidence type="ECO:0000256" key="4">
    <source>
        <dbReference type="SAM" id="SignalP"/>
    </source>
</evidence>
<proteinExistence type="inferred from homology"/>
<feature type="chain" id="PRO_5012574315" evidence="4">
    <location>
        <begin position="22"/>
        <end position="296"/>
    </location>
</feature>
<evidence type="ECO:0000259" key="5">
    <source>
        <dbReference type="Pfam" id="PF00775"/>
    </source>
</evidence>
<protein>
    <submittedName>
        <fullName evidence="6">Protocatechuate 3,4-dioxygenase beta subunit</fullName>
    </submittedName>
</protein>
<dbReference type="STRING" id="758820.SAMN00777080_1278"/>
<gene>
    <name evidence="6" type="ORF">SAMN00777080_1278</name>
</gene>
<keyword evidence="4" id="KW-0732">Signal</keyword>
<dbReference type="OrthoDB" id="933561at2"/>
<keyword evidence="7" id="KW-1185">Reference proteome</keyword>
<dbReference type="Proteomes" id="UP000192333">
    <property type="component" value="Chromosome I"/>
</dbReference>
<dbReference type="InterPro" id="IPR015889">
    <property type="entry name" value="Intradiol_dOase_core"/>
</dbReference>